<sequence>MLDKQKLAYKTARLLGGGIGQKRAAAALCALLAVVAAGILLARRAAGLRRELMNSQLVRLASVQPDGSLARLLTDPERSALFMKYIDSFADAAGNLEIPMRKQLIRFSTLSQAAQDTGVTLETFSYDWAQKTLSIGCTGEWQSAEAFAVHLTESGDFLSAKAYRSDDYKYYIVFCEFD</sequence>
<keyword evidence="1" id="KW-0812">Transmembrane</keyword>
<dbReference type="EMBL" id="CZBE01000009">
    <property type="protein sequence ID" value="CUP67979.1"/>
    <property type="molecule type" value="Genomic_DNA"/>
</dbReference>
<dbReference type="Proteomes" id="UP000095765">
    <property type="component" value="Unassembled WGS sequence"/>
</dbReference>
<dbReference type="AlphaFoldDB" id="A0A174QCW5"/>
<keyword evidence="1" id="KW-1133">Transmembrane helix</keyword>
<evidence type="ECO:0000313" key="2">
    <source>
        <dbReference type="EMBL" id="CUP67979.1"/>
    </source>
</evidence>
<keyword evidence="1" id="KW-0472">Membrane</keyword>
<proteinExistence type="predicted"/>
<dbReference type="OrthoDB" id="9895170at2"/>
<name>A0A174QCW5_9FIRM</name>
<evidence type="ECO:0000313" key="3">
    <source>
        <dbReference type="Proteomes" id="UP000095765"/>
    </source>
</evidence>
<dbReference type="RefSeq" id="WP_055244908.1">
    <property type="nucleotide sequence ID" value="NZ_CZBE01000009.1"/>
</dbReference>
<reference evidence="2 3" key="1">
    <citation type="submission" date="2015-09" db="EMBL/GenBank/DDBJ databases">
        <authorList>
            <consortium name="Pathogen Informatics"/>
        </authorList>
    </citation>
    <scope>NUCLEOTIDE SEQUENCE [LARGE SCALE GENOMIC DNA]</scope>
    <source>
        <strain evidence="2 3">2789STDY5834939</strain>
    </source>
</reference>
<protein>
    <submittedName>
        <fullName evidence="2">Uncharacterized protein</fullName>
    </submittedName>
</protein>
<feature type="transmembrane region" description="Helical" evidence="1">
    <location>
        <begin position="24"/>
        <end position="42"/>
    </location>
</feature>
<gene>
    <name evidence="2" type="ORF">ERS852551_01577</name>
</gene>
<organism evidence="2 3">
    <name type="scientific">Anaerotruncus colihominis</name>
    <dbReference type="NCBI Taxonomy" id="169435"/>
    <lineage>
        <taxon>Bacteria</taxon>
        <taxon>Bacillati</taxon>
        <taxon>Bacillota</taxon>
        <taxon>Clostridia</taxon>
        <taxon>Eubacteriales</taxon>
        <taxon>Oscillospiraceae</taxon>
        <taxon>Anaerotruncus</taxon>
    </lineage>
</organism>
<evidence type="ECO:0000256" key="1">
    <source>
        <dbReference type="SAM" id="Phobius"/>
    </source>
</evidence>
<accession>A0A174QCW5</accession>